<organism evidence="6 7">
    <name type="scientific">Rodentibacter heidelbergensis</name>
    <dbReference type="NCBI Taxonomy" id="1908258"/>
    <lineage>
        <taxon>Bacteria</taxon>
        <taxon>Pseudomonadati</taxon>
        <taxon>Pseudomonadota</taxon>
        <taxon>Gammaproteobacteria</taxon>
        <taxon>Pasteurellales</taxon>
        <taxon>Pasteurellaceae</taxon>
        <taxon>Rodentibacter</taxon>
    </lineage>
</organism>
<proteinExistence type="predicted"/>
<name>A0A1V3I7H6_9PAST</name>
<sequence>MRSLFPLPPPLLCFFVGVVMYLLPSMGQYPTFPYLIGGFILLSVCIGMLSLWQFHQHKTTVDPQRLDKSTHLVTSGIFRVSRNPMYLSLLLLLMAWALYLGHFLAWSGVVAFIFLMNRFQIAREEIYLERKFGEAYRQYQAKVRRWL</sequence>
<evidence type="ECO:0000256" key="5">
    <source>
        <dbReference type="SAM" id="Phobius"/>
    </source>
</evidence>
<feature type="transmembrane region" description="Helical" evidence="5">
    <location>
        <begin position="6"/>
        <end position="23"/>
    </location>
</feature>
<dbReference type="PANTHER" id="PTHR12714:SF24">
    <property type="entry name" value="SLR1182 PROTEIN"/>
    <property type="match status" value="1"/>
</dbReference>
<dbReference type="Proteomes" id="UP000189437">
    <property type="component" value="Unassembled WGS sequence"/>
</dbReference>
<feature type="transmembrane region" description="Helical" evidence="5">
    <location>
        <begin position="85"/>
        <end position="115"/>
    </location>
</feature>
<accession>A0A1V3I7H6</accession>
<gene>
    <name evidence="6" type="ORF">BKK48_09125</name>
</gene>
<feature type="transmembrane region" description="Helical" evidence="5">
    <location>
        <begin position="35"/>
        <end position="54"/>
    </location>
</feature>
<protein>
    <submittedName>
        <fullName evidence="6">Isoprenylcysteine carboxyl methyltransferase</fullName>
    </submittedName>
</protein>
<evidence type="ECO:0000313" key="6">
    <source>
        <dbReference type="EMBL" id="OOF35713.1"/>
    </source>
</evidence>
<comment type="subcellular location">
    <subcellularLocation>
        <location evidence="1">Endomembrane system</location>
        <topology evidence="1">Multi-pass membrane protein</topology>
    </subcellularLocation>
</comment>
<keyword evidence="3 5" id="KW-1133">Transmembrane helix</keyword>
<dbReference type="GO" id="GO:0032259">
    <property type="term" value="P:methylation"/>
    <property type="evidence" value="ECO:0007669"/>
    <property type="project" value="UniProtKB-KW"/>
</dbReference>
<keyword evidence="2 5" id="KW-0812">Transmembrane</keyword>
<dbReference type="GO" id="GO:0012505">
    <property type="term" value="C:endomembrane system"/>
    <property type="evidence" value="ECO:0007669"/>
    <property type="project" value="UniProtKB-SubCell"/>
</dbReference>
<evidence type="ECO:0000256" key="2">
    <source>
        <dbReference type="ARBA" id="ARBA00022692"/>
    </source>
</evidence>
<dbReference type="Pfam" id="PF04191">
    <property type="entry name" value="PEMT"/>
    <property type="match status" value="1"/>
</dbReference>
<dbReference type="EMBL" id="MLHH01000026">
    <property type="protein sequence ID" value="OOF35713.1"/>
    <property type="molecule type" value="Genomic_DNA"/>
</dbReference>
<keyword evidence="6" id="KW-0489">Methyltransferase</keyword>
<dbReference type="STRING" id="1908258.BKK48_09125"/>
<reference evidence="6 7" key="1">
    <citation type="submission" date="2016-10" db="EMBL/GenBank/DDBJ databases">
        <title>Rodentibacter gen. nov. and new species.</title>
        <authorList>
            <person name="Christensen H."/>
        </authorList>
    </citation>
    <scope>NUCLEOTIDE SEQUENCE [LARGE SCALE GENOMIC DNA]</scope>
    <source>
        <strain evidence="6 7">Ac69</strain>
    </source>
</reference>
<evidence type="ECO:0000256" key="1">
    <source>
        <dbReference type="ARBA" id="ARBA00004127"/>
    </source>
</evidence>
<keyword evidence="4 5" id="KW-0472">Membrane</keyword>
<dbReference type="PANTHER" id="PTHR12714">
    <property type="entry name" value="PROTEIN-S ISOPRENYLCYSTEINE O-METHYLTRANSFERASE"/>
    <property type="match status" value="1"/>
</dbReference>
<dbReference type="AlphaFoldDB" id="A0A1V3I7H6"/>
<dbReference type="OrthoDB" id="9811969at2"/>
<dbReference type="InterPro" id="IPR007318">
    <property type="entry name" value="Phopholipid_MeTrfase"/>
</dbReference>
<dbReference type="GO" id="GO:0008168">
    <property type="term" value="F:methyltransferase activity"/>
    <property type="evidence" value="ECO:0007669"/>
    <property type="project" value="UniProtKB-KW"/>
</dbReference>
<keyword evidence="7" id="KW-1185">Reference proteome</keyword>
<comment type="caution">
    <text evidence="6">The sequence shown here is derived from an EMBL/GenBank/DDBJ whole genome shotgun (WGS) entry which is preliminary data.</text>
</comment>
<evidence type="ECO:0000256" key="4">
    <source>
        <dbReference type="ARBA" id="ARBA00023136"/>
    </source>
</evidence>
<evidence type="ECO:0000313" key="7">
    <source>
        <dbReference type="Proteomes" id="UP000189437"/>
    </source>
</evidence>
<keyword evidence="6" id="KW-0808">Transferase</keyword>
<evidence type="ECO:0000256" key="3">
    <source>
        <dbReference type="ARBA" id="ARBA00022989"/>
    </source>
</evidence>
<dbReference type="Gene3D" id="1.20.120.1630">
    <property type="match status" value="1"/>
</dbReference>